<proteinExistence type="predicted"/>
<dbReference type="Proteomes" id="UP000000305">
    <property type="component" value="Unassembled WGS sequence"/>
</dbReference>
<dbReference type="OrthoDB" id="6425325at2759"/>
<protein>
    <submittedName>
        <fullName evidence="1">Uncharacterized protein</fullName>
    </submittedName>
</protein>
<accession>E9HVU1</accession>
<sequence>MGNRNSSSKYLDSSVLSKYVDKFAKLEKKTKRKKSSSNEEQPPPSSKWNCKFIMALTFVLSLVDLVEIRERSQISCERCKSKSHMKIEKDASKIYECYYLCHNKVVNEKTKKYEKCETKSSVRRNSWFWKSHLMIWEILLFTYYWWHENPLQYILRELECAHQTVVAWGNFCREVAIDVMLTKSERIAQVAQIYPLDIQEMD</sequence>
<dbReference type="EMBL" id="GL732872">
    <property type="protein sequence ID" value="EFX64141.1"/>
    <property type="molecule type" value="Genomic_DNA"/>
</dbReference>
<dbReference type="PhylomeDB" id="E9HVU1"/>
<dbReference type="STRING" id="6669.E9HVU1"/>
<name>E9HVU1_DAPPU</name>
<reference evidence="1 2" key="1">
    <citation type="journal article" date="2011" name="Science">
        <title>The ecoresponsive genome of Daphnia pulex.</title>
        <authorList>
            <person name="Colbourne J.K."/>
            <person name="Pfrender M.E."/>
            <person name="Gilbert D."/>
            <person name="Thomas W.K."/>
            <person name="Tucker A."/>
            <person name="Oakley T.H."/>
            <person name="Tokishita S."/>
            <person name="Aerts A."/>
            <person name="Arnold G.J."/>
            <person name="Basu M.K."/>
            <person name="Bauer D.J."/>
            <person name="Caceres C.E."/>
            <person name="Carmel L."/>
            <person name="Casola C."/>
            <person name="Choi J.H."/>
            <person name="Detter J.C."/>
            <person name="Dong Q."/>
            <person name="Dusheyko S."/>
            <person name="Eads B.D."/>
            <person name="Frohlich T."/>
            <person name="Geiler-Samerotte K.A."/>
            <person name="Gerlach D."/>
            <person name="Hatcher P."/>
            <person name="Jogdeo S."/>
            <person name="Krijgsveld J."/>
            <person name="Kriventseva E.V."/>
            <person name="Kultz D."/>
            <person name="Laforsch C."/>
            <person name="Lindquist E."/>
            <person name="Lopez J."/>
            <person name="Manak J.R."/>
            <person name="Muller J."/>
            <person name="Pangilinan J."/>
            <person name="Patwardhan R.P."/>
            <person name="Pitluck S."/>
            <person name="Pritham E.J."/>
            <person name="Rechtsteiner A."/>
            <person name="Rho M."/>
            <person name="Rogozin I.B."/>
            <person name="Sakarya O."/>
            <person name="Salamov A."/>
            <person name="Schaack S."/>
            <person name="Shapiro H."/>
            <person name="Shiga Y."/>
            <person name="Skalitzky C."/>
            <person name="Smith Z."/>
            <person name="Souvorov A."/>
            <person name="Sung W."/>
            <person name="Tang Z."/>
            <person name="Tsuchiya D."/>
            <person name="Tu H."/>
            <person name="Vos H."/>
            <person name="Wang M."/>
            <person name="Wolf Y.I."/>
            <person name="Yamagata H."/>
            <person name="Yamada T."/>
            <person name="Ye Y."/>
            <person name="Shaw J.R."/>
            <person name="Andrews J."/>
            <person name="Crease T.J."/>
            <person name="Tang H."/>
            <person name="Lucas S.M."/>
            <person name="Robertson H.M."/>
            <person name="Bork P."/>
            <person name="Koonin E.V."/>
            <person name="Zdobnov E.M."/>
            <person name="Grigoriev I.V."/>
            <person name="Lynch M."/>
            <person name="Boore J.L."/>
        </authorList>
    </citation>
    <scope>NUCLEOTIDE SEQUENCE [LARGE SCALE GENOMIC DNA]</scope>
</reference>
<dbReference type="InParanoid" id="E9HVU1"/>
<dbReference type="AlphaFoldDB" id="E9HVU1"/>
<dbReference type="HOGENOM" id="CLU_1373477_0_0_1"/>
<evidence type="ECO:0000313" key="2">
    <source>
        <dbReference type="Proteomes" id="UP000000305"/>
    </source>
</evidence>
<gene>
    <name evidence="1" type="ORF">DAPPUDRAFT_334547</name>
</gene>
<dbReference type="KEGG" id="dpx:DAPPUDRAFT_334547"/>
<organism evidence="1 2">
    <name type="scientific">Daphnia pulex</name>
    <name type="common">Water flea</name>
    <dbReference type="NCBI Taxonomy" id="6669"/>
    <lineage>
        <taxon>Eukaryota</taxon>
        <taxon>Metazoa</taxon>
        <taxon>Ecdysozoa</taxon>
        <taxon>Arthropoda</taxon>
        <taxon>Crustacea</taxon>
        <taxon>Branchiopoda</taxon>
        <taxon>Diplostraca</taxon>
        <taxon>Cladocera</taxon>
        <taxon>Anomopoda</taxon>
        <taxon>Daphniidae</taxon>
        <taxon>Daphnia</taxon>
    </lineage>
</organism>
<dbReference type="eggNOG" id="ENOG502SXAW">
    <property type="taxonomic scope" value="Eukaryota"/>
</dbReference>
<evidence type="ECO:0000313" key="1">
    <source>
        <dbReference type="EMBL" id="EFX64141.1"/>
    </source>
</evidence>
<keyword evidence="2" id="KW-1185">Reference proteome</keyword>